<dbReference type="PANTHER" id="PTHR45947:SF3">
    <property type="entry name" value="SULFOQUINOVOSYL TRANSFERASE SQD2"/>
    <property type="match status" value="1"/>
</dbReference>
<dbReference type="AlphaFoldDB" id="X1CXV5"/>
<feature type="non-terminal residue" evidence="1">
    <location>
        <position position="1"/>
    </location>
</feature>
<organism evidence="1">
    <name type="scientific">marine sediment metagenome</name>
    <dbReference type="NCBI Taxonomy" id="412755"/>
    <lineage>
        <taxon>unclassified sequences</taxon>
        <taxon>metagenomes</taxon>
        <taxon>ecological metagenomes</taxon>
    </lineage>
</organism>
<sequence>GDNVGGIHTVVRAYAKILPQYDIQLVHPDAESDILVRHAGMGGGACDVAMLHGIYFTGDYRAAKNEWRANHYVISGIRRAKIVTVPSPWVAETLRRDFRLDPVILPHGIFPEEWVHDEVVIPKTVLWAKNRFYDVCDPTPLNNIAASMPDFTFYTTIAAPGAPGNVVPIGLQKSDKIKEWIQRVSIVISTVKETWGIMYAEALAAGTPVVAANLGHVPNLIKHGVNGYIYNPRHKGEVQYALRWVDQYRPTLSANASQLAGELSWEHAGERVARVLRLAQRMP</sequence>
<gene>
    <name evidence="1" type="ORF">S01H4_39239</name>
</gene>
<dbReference type="GO" id="GO:0016757">
    <property type="term" value="F:glycosyltransferase activity"/>
    <property type="evidence" value="ECO:0007669"/>
    <property type="project" value="InterPro"/>
</dbReference>
<protein>
    <submittedName>
        <fullName evidence="1">Uncharacterized protein</fullName>
    </submittedName>
</protein>
<dbReference type="Gene3D" id="3.40.50.2000">
    <property type="entry name" value="Glycogen Phosphorylase B"/>
    <property type="match status" value="2"/>
</dbReference>
<reference evidence="1" key="1">
    <citation type="journal article" date="2014" name="Front. Microbiol.">
        <title>High frequency of phylogenetically diverse reductive dehalogenase-homologous genes in deep subseafloor sedimentary metagenomes.</title>
        <authorList>
            <person name="Kawai M."/>
            <person name="Futagami T."/>
            <person name="Toyoda A."/>
            <person name="Takaki Y."/>
            <person name="Nishi S."/>
            <person name="Hori S."/>
            <person name="Arai W."/>
            <person name="Tsubouchi T."/>
            <person name="Morono Y."/>
            <person name="Uchiyama I."/>
            <person name="Ito T."/>
            <person name="Fujiyama A."/>
            <person name="Inagaki F."/>
            <person name="Takami H."/>
        </authorList>
    </citation>
    <scope>NUCLEOTIDE SEQUENCE</scope>
    <source>
        <strain evidence="1">Expedition CK06-06</strain>
    </source>
</reference>
<dbReference type="InterPro" id="IPR050194">
    <property type="entry name" value="Glycosyltransferase_grp1"/>
</dbReference>
<dbReference type="EMBL" id="BART01021231">
    <property type="protein sequence ID" value="GAG97772.1"/>
    <property type="molecule type" value="Genomic_DNA"/>
</dbReference>
<dbReference type="Pfam" id="PF13692">
    <property type="entry name" value="Glyco_trans_1_4"/>
    <property type="match status" value="1"/>
</dbReference>
<dbReference type="SUPFAM" id="SSF53756">
    <property type="entry name" value="UDP-Glycosyltransferase/glycogen phosphorylase"/>
    <property type="match status" value="1"/>
</dbReference>
<accession>X1CXV5</accession>
<comment type="caution">
    <text evidence="1">The sequence shown here is derived from an EMBL/GenBank/DDBJ whole genome shotgun (WGS) entry which is preliminary data.</text>
</comment>
<proteinExistence type="predicted"/>
<name>X1CXV5_9ZZZZ</name>
<evidence type="ECO:0000313" key="1">
    <source>
        <dbReference type="EMBL" id="GAG97772.1"/>
    </source>
</evidence>
<dbReference type="PANTHER" id="PTHR45947">
    <property type="entry name" value="SULFOQUINOVOSYL TRANSFERASE SQD2"/>
    <property type="match status" value="1"/>
</dbReference>